<comment type="subcellular location">
    <subcellularLocation>
        <location evidence="1">Cytoplasm</location>
    </subcellularLocation>
</comment>
<dbReference type="OrthoDB" id="10250478at2759"/>
<dbReference type="InterPro" id="IPR011035">
    <property type="entry name" value="Ribosomal_bL25/Gln-tRNA_synth"/>
</dbReference>
<dbReference type="CDD" id="cd00807">
    <property type="entry name" value="GlnRS_core"/>
    <property type="match status" value="1"/>
</dbReference>
<evidence type="ECO:0000256" key="5">
    <source>
        <dbReference type="ARBA" id="ARBA00022598"/>
    </source>
</evidence>
<evidence type="ECO:0000313" key="15">
    <source>
        <dbReference type="Proteomes" id="UP000053890"/>
    </source>
</evidence>
<dbReference type="Pfam" id="PF00043">
    <property type="entry name" value="GST_C"/>
    <property type="match status" value="1"/>
</dbReference>
<dbReference type="RefSeq" id="XP_018267969.1">
    <property type="nucleotide sequence ID" value="XM_018418282.1"/>
</dbReference>
<dbReference type="InterPro" id="IPR020059">
    <property type="entry name" value="Glu/Gln-tRNA-synth_Ib_codon-bd"/>
</dbReference>
<dbReference type="InterPro" id="IPR010987">
    <property type="entry name" value="Glutathione-S-Trfase_C-like"/>
</dbReference>
<dbReference type="FunFam" id="3.40.50.620:FF:000037">
    <property type="entry name" value="Glutamine--tRNA ligase cytoplasmic"/>
    <property type="match status" value="1"/>
</dbReference>
<proteinExistence type="inferred from homology"/>
<evidence type="ECO:0000256" key="12">
    <source>
        <dbReference type="RuleBase" id="RU363037"/>
    </source>
</evidence>
<feature type="domain" description="GST C-terminal" evidence="13">
    <location>
        <begin position="80"/>
        <end position="201"/>
    </location>
</feature>
<dbReference type="InterPro" id="IPR014729">
    <property type="entry name" value="Rossmann-like_a/b/a_fold"/>
</dbReference>
<evidence type="ECO:0000256" key="6">
    <source>
        <dbReference type="ARBA" id="ARBA00022741"/>
    </source>
</evidence>
<organism evidence="14 15">
    <name type="scientific">Rhodotorula graminis (strain WP1)</name>
    <dbReference type="NCBI Taxonomy" id="578459"/>
    <lineage>
        <taxon>Eukaryota</taxon>
        <taxon>Fungi</taxon>
        <taxon>Dikarya</taxon>
        <taxon>Basidiomycota</taxon>
        <taxon>Pucciniomycotina</taxon>
        <taxon>Microbotryomycetes</taxon>
        <taxon>Sporidiobolales</taxon>
        <taxon>Sporidiobolaceae</taxon>
        <taxon>Rhodotorula</taxon>
    </lineage>
</organism>
<accession>A0A0P9F8D3</accession>
<dbReference type="SUPFAM" id="SSF52374">
    <property type="entry name" value="Nucleotidylyl transferase"/>
    <property type="match status" value="1"/>
</dbReference>
<keyword evidence="8 12" id="KW-0648">Protein biosynthesis</keyword>
<dbReference type="PRINTS" id="PR00987">
    <property type="entry name" value="TRNASYNTHGLU"/>
</dbReference>
<evidence type="ECO:0000313" key="14">
    <source>
        <dbReference type="EMBL" id="KPV71920.1"/>
    </source>
</evidence>
<dbReference type="InterPro" id="IPR000924">
    <property type="entry name" value="Glu/Gln-tRNA-synth"/>
</dbReference>
<dbReference type="InterPro" id="IPR001412">
    <property type="entry name" value="aa-tRNA-synth_I_CS"/>
</dbReference>
<comment type="catalytic activity">
    <reaction evidence="11">
        <text>tRNA(Glu) + L-glutamate + ATP = L-glutamyl-tRNA(Glu) + AMP + diphosphate</text>
        <dbReference type="Rhea" id="RHEA:23540"/>
        <dbReference type="Rhea" id="RHEA-COMP:9663"/>
        <dbReference type="Rhea" id="RHEA-COMP:9680"/>
        <dbReference type="ChEBI" id="CHEBI:29985"/>
        <dbReference type="ChEBI" id="CHEBI:30616"/>
        <dbReference type="ChEBI" id="CHEBI:33019"/>
        <dbReference type="ChEBI" id="CHEBI:78442"/>
        <dbReference type="ChEBI" id="CHEBI:78520"/>
        <dbReference type="ChEBI" id="CHEBI:456215"/>
        <dbReference type="EC" id="6.1.1.17"/>
    </reaction>
</comment>
<dbReference type="EC" id="6.1.1.17" evidence="3"/>
<dbReference type="GO" id="GO:0004818">
    <property type="term" value="F:glutamate-tRNA ligase activity"/>
    <property type="evidence" value="ECO:0007669"/>
    <property type="project" value="UniProtKB-EC"/>
</dbReference>
<dbReference type="EMBL" id="KQ474090">
    <property type="protein sequence ID" value="KPV71920.1"/>
    <property type="molecule type" value="Genomic_DNA"/>
</dbReference>
<evidence type="ECO:0000256" key="9">
    <source>
        <dbReference type="ARBA" id="ARBA00023146"/>
    </source>
</evidence>
<dbReference type="FunFam" id="2.40.240.10:FF:000004">
    <property type="entry name" value="Glutamyl-tRNA synthetase, cytoplasmic"/>
    <property type="match status" value="1"/>
</dbReference>
<keyword evidence="15" id="KW-1185">Reference proteome</keyword>
<evidence type="ECO:0000256" key="8">
    <source>
        <dbReference type="ARBA" id="ARBA00022917"/>
    </source>
</evidence>
<dbReference type="GO" id="GO:0005524">
    <property type="term" value="F:ATP binding"/>
    <property type="evidence" value="ECO:0007669"/>
    <property type="project" value="UniProtKB-KW"/>
</dbReference>
<dbReference type="Pfam" id="PF00749">
    <property type="entry name" value="tRNA-synt_1c"/>
    <property type="match status" value="1"/>
</dbReference>
<dbReference type="HAMAP" id="MF_02076">
    <property type="entry name" value="Glu_tRNA_synth_type2"/>
    <property type="match status" value="1"/>
</dbReference>
<dbReference type="InterPro" id="IPR020058">
    <property type="entry name" value="Glu/Gln-tRNA-synth_Ib_cat-dom"/>
</dbReference>
<dbReference type="GeneID" id="28978729"/>
<dbReference type="Proteomes" id="UP000053890">
    <property type="component" value="Unassembled WGS sequence"/>
</dbReference>
<keyword evidence="5 12" id="KW-0436">Ligase</keyword>
<gene>
    <name evidence="14" type="ORF">RHOBADRAFT_56299</name>
</gene>
<sequence>MRTSSSLSPGLALSPACTMASIPVLRVQAKSSPQPIAVVAFAYSLPPAALKLEWVHSLPADANGANCQLDINNKSVYGTTDVLKALADQHAGDGALGSDSAQSTDILKLLLLPPAFPPTFPTATAFLASLEQRLTLRTYAAANRPTVADYALFGALKTNTIAQTLLAKAPHTHRWYNHVAQLAPVAKALVDVPAQAKVKPAAAPKAAAAAAAEDDAAGGKANSTFELGLPNAIKGHVVTRLPPEPSGYLHIGHAKAAVLNQYFARMYDGKFLVRFDDTNPSKEKAEFEQSIIEDLALLGIKADATSYTSDYFDQLQQYCVEMIKRGKAYADDTEQETMRAQRMDGIASARRDLSADESLARFAEMATASPEGKRWCIRARMSVDDPNKALRDPVIYRVNDLPHHRTGSKWKMYPTYDFACPVVDSLEGVTHALRTNEYRDRNPQYQWMLDALGLRKVDVWDFGRLAFVYTLLSKRKLKWFVEQGHVSGWDDPRFPTVRGIRRRGMTVEAITQFMLQQGPSQAFLNLEWDSIWNTNKRVIDPVAPRHVALATEGLVPVTVLGGEGKPAPGQVELKDVPRHKKNPDVGTKKTCYADKVFVEQADAATFAQDEEVTLMDWGNAIVRTIERDPASGLVTALGVDLNLSGDFKKTKKKVTWLAGPKAPSDARDLVKCTLLDYDYLITKKKLEEDDSVEALLTPQTEFRTSAVADHNVASLAKGSIIQFERKGFYIVDRAFDSSKPDEAVELILIPDGKASSIALKYQPPAAPASQDNKKAKGAKSAAPAKDKVAAAAAAQGKKAAPAKKGGKLPDVAPAEAVETVLLSEGEQGYEIPVKTKMYGVPNLHADAASNVFVKHNMYDVPPINE</sequence>
<dbReference type="STRING" id="578459.A0A0P9F8D3"/>
<dbReference type="InterPro" id="IPR050132">
    <property type="entry name" value="Gln/Glu-tRNA_Ligase"/>
</dbReference>
<dbReference type="GO" id="GO:0017102">
    <property type="term" value="C:methionyl glutamyl tRNA synthetase complex"/>
    <property type="evidence" value="ECO:0007669"/>
    <property type="project" value="TreeGrafter"/>
</dbReference>
<dbReference type="PANTHER" id="PTHR43097:SF5">
    <property type="entry name" value="GLUTAMATE--TRNA LIGASE"/>
    <property type="match status" value="1"/>
</dbReference>
<dbReference type="GO" id="GO:0005829">
    <property type="term" value="C:cytosol"/>
    <property type="evidence" value="ECO:0007669"/>
    <property type="project" value="TreeGrafter"/>
</dbReference>
<evidence type="ECO:0000256" key="3">
    <source>
        <dbReference type="ARBA" id="ARBA00012835"/>
    </source>
</evidence>
<dbReference type="Pfam" id="PF20974">
    <property type="entry name" value="tRNA-synt_1c_C2"/>
    <property type="match status" value="1"/>
</dbReference>
<dbReference type="PROSITE" id="PS50405">
    <property type="entry name" value="GST_CTER"/>
    <property type="match status" value="1"/>
</dbReference>
<reference evidence="14 15" key="1">
    <citation type="journal article" date="2015" name="Front. Microbiol.">
        <title>Genome sequence of the plant growth promoting endophytic yeast Rhodotorula graminis WP1.</title>
        <authorList>
            <person name="Firrincieli A."/>
            <person name="Otillar R."/>
            <person name="Salamov A."/>
            <person name="Schmutz J."/>
            <person name="Khan Z."/>
            <person name="Redman R.S."/>
            <person name="Fleck N.D."/>
            <person name="Lindquist E."/>
            <person name="Grigoriev I.V."/>
            <person name="Doty S.L."/>
        </authorList>
    </citation>
    <scope>NUCLEOTIDE SEQUENCE [LARGE SCALE GENOMIC DNA]</scope>
    <source>
        <strain evidence="14 15">WP1</strain>
    </source>
</reference>
<dbReference type="SUPFAM" id="SSF50715">
    <property type="entry name" value="Ribosomal protein L25-like"/>
    <property type="match status" value="1"/>
</dbReference>
<dbReference type="InterPro" id="IPR049437">
    <property type="entry name" value="tRNA-synt_1c_C2"/>
</dbReference>
<dbReference type="AlphaFoldDB" id="A0A0P9F8D3"/>
<dbReference type="Pfam" id="PF03950">
    <property type="entry name" value="tRNA-synt_1c_C"/>
    <property type="match status" value="1"/>
</dbReference>
<dbReference type="PANTHER" id="PTHR43097">
    <property type="entry name" value="GLUTAMINE-TRNA LIGASE"/>
    <property type="match status" value="1"/>
</dbReference>
<comment type="similarity">
    <text evidence="2">Belongs to the class-I aminoacyl-tRNA synthetase family. Glutamate--tRNA ligase type 2 subfamily.</text>
</comment>
<evidence type="ECO:0000259" key="13">
    <source>
        <dbReference type="PROSITE" id="PS50405"/>
    </source>
</evidence>
<dbReference type="InterPro" id="IPR036282">
    <property type="entry name" value="Glutathione-S-Trfase_C_sf"/>
</dbReference>
<evidence type="ECO:0000256" key="4">
    <source>
        <dbReference type="ARBA" id="ARBA00022490"/>
    </source>
</evidence>
<evidence type="ECO:0000256" key="10">
    <source>
        <dbReference type="ARBA" id="ARBA00030865"/>
    </source>
</evidence>
<keyword evidence="7 12" id="KW-0067">ATP-binding</keyword>
<dbReference type="InterPro" id="IPR020056">
    <property type="entry name" value="Rbsml_bL25/Gln-tRNA_synth_N"/>
</dbReference>
<keyword evidence="9 12" id="KW-0030">Aminoacyl-tRNA synthetase</keyword>
<dbReference type="NCBIfam" id="TIGR00463">
    <property type="entry name" value="gltX_arch"/>
    <property type="match status" value="1"/>
</dbReference>
<dbReference type="InterPro" id="IPR004046">
    <property type="entry name" value="GST_C"/>
</dbReference>
<name>A0A0P9F8D3_RHOGW</name>
<dbReference type="Gene3D" id="3.40.50.620">
    <property type="entry name" value="HUPs"/>
    <property type="match status" value="1"/>
</dbReference>
<dbReference type="PROSITE" id="PS00178">
    <property type="entry name" value="AA_TRNA_LIGASE_I"/>
    <property type="match status" value="1"/>
</dbReference>
<keyword evidence="6 12" id="KW-0547">Nucleotide-binding</keyword>
<dbReference type="GO" id="GO:0006424">
    <property type="term" value="P:glutamyl-tRNA aminoacylation"/>
    <property type="evidence" value="ECO:0007669"/>
    <property type="project" value="InterPro"/>
</dbReference>
<evidence type="ECO:0000256" key="7">
    <source>
        <dbReference type="ARBA" id="ARBA00022840"/>
    </source>
</evidence>
<evidence type="ECO:0000256" key="2">
    <source>
        <dbReference type="ARBA" id="ARBA00008927"/>
    </source>
</evidence>
<dbReference type="Gene3D" id="2.40.240.10">
    <property type="entry name" value="Ribosomal Protein L25, Chain P"/>
    <property type="match status" value="1"/>
</dbReference>
<keyword evidence="4" id="KW-0963">Cytoplasm</keyword>
<evidence type="ECO:0000256" key="11">
    <source>
        <dbReference type="ARBA" id="ARBA00048351"/>
    </source>
</evidence>
<protein>
    <recommendedName>
        <fullName evidence="3">glutamate--tRNA ligase</fullName>
        <ecNumber evidence="3">6.1.1.17</ecNumber>
    </recommendedName>
    <alternativeName>
        <fullName evidence="10">Glutamyl-tRNA synthetase</fullName>
    </alternativeName>
</protein>
<dbReference type="SUPFAM" id="SSF47616">
    <property type="entry name" value="GST C-terminal domain-like"/>
    <property type="match status" value="1"/>
</dbReference>
<dbReference type="OMA" id="FIHIPDG"/>
<evidence type="ECO:0000256" key="1">
    <source>
        <dbReference type="ARBA" id="ARBA00004496"/>
    </source>
</evidence>
<dbReference type="InterPro" id="IPR004526">
    <property type="entry name" value="Glu-tRNA-synth_arc/euk"/>
</dbReference>
<dbReference type="Gene3D" id="1.20.1050.130">
    <property type="match status" value="1"/>
</dbReference>